<comment type="catalytic activity">
    <reaction evidence="1">
        <text>ATP + protein L-histidine = ADP + protein N-phospho-L-histidine.</text>
        <dbReference type="EC" id="2.7.13.3"/>
    </reaction>
</comment>
<keyword evidence="4 7" id="KW-0418">Kinase</keyword>
<dbReference type="OrthoDB" id="1677679at2"/>
<dbReference type="PROSITE" id="PS50109">
    <property type="entry name" value="HIS_KIN"/>
    <property type="match status" value="1"/>
</dbReference>
<dbReference type="SMART" id="SM00387">
    <property type="entry name" value="HATPase_c"/>
    <property type="match status" value="1"/>
</dbReference>
<dbReference type="EC" id="2.7.13.3" evidence="2"/>
<evidence type="ECO:0000256" key="1">
    <source>
        <dbReference type="ARBA" id="ARBA00000085"/>
    </source>
</evidence>
<proteinExistence type="predicted"/>
<dbReference type="CDD" id="cd00075">
    <property type="entry name" value="HATPase"/>
    <property type="match status" value="1"/>
</dbReference>
<feature type="domain" description="Histidine kinase" evidence="6">
    <location>
        <begin position="1"/>
        <end position="152"/>
    </location>
</feature>
<organism evidence="7 8">
    <name type="scientific">Selenihalanaerobacter shriftii</name>
    <dbReference type="NCBI Taxonomy" id="142842"/>
    <lineage>
        <taxon>Bacteria</taxon>
        <taxon>Bacillati</taxon>
        <taxon>Bacillota</taxon>
        <taxon>Clostridia</taxon>
        <taxon>Halanaerobiales</taxon>
        <taxon>Halobacteroidaceae</taxon>
        <taxon>Selenihalanaerobacter</taxon>
    </lineage>
</organism>
<keyword evidence="5" id="KW-0902">Two-component regulatory system</keyword>
<evidence type="ECO:0000259" key="6">
    <source>
        <dbReference type="PROSITE" id="PS50109"/>
    </source>
</evidence>
<evidence type="ECO:0000313" key="7">
    <source>
        <dbReference type="EMBL" id="SJZ51501.1"/>
    </source>
</evidence>
<gene>
    <name evidence="7" type="ORF">SAMN02745118_01057</name>
</gene>
<dbReference type="Gene3D" id="3.30.565.10">
    <property type="entry name" value="Histidine kinase-like ATPase, C-terminal domain"/>
    <property type="match status" value="1"/>
</dbReference>
<dbReference type="PANTHER" id="PTHR43547">
    <property type="entry name" value="TWO-COMPONENT HISTIDINE KINASE"/>
    <property type="match status" value="1"/>
</dbReference>
<dbReference type="InterPro" id="IPR005467">
    <property type="entry name" value="His_kinase_dom"/>
</dbReference>
<dbReference type="PRINTS" id="PR00344">
    <property type="entry name" value="BCTRLSENSOR"/>
</dbReference>
<dbReference type="InterPro" id="IPR036890">
    <property type="entry name" value="HATPase_C_sf"/>
</dbReference>
<sequence length="153" mass="17099">MDEDPIIYSLLVSKSAEARSLDVDLMVDLNVSLRKANLPSHKLIRIISNLIDNALDELANNQSLENNRIKINSDVVGEQIKIVVHNNYSVIPKGLQKQIFKLGFSTKHGNKEDRGFGLYITQKIIKRYGGSIEILSNSKVGTKLIIKLPKSSE</sequence>
<protein>
    <recommendedName>
        <fullName evidence="2">histidine kinase</fullName>
        <ecNumber evidence="2">2.7.13.3</ecNumber>
    </recommendedName>
</protein>
<accession>A0A1T4LA92</accession>
<dbReference type="Proteomes" id="UP000190625">
    <property type="component" value="Unassembled WGS sequence"/>
</dbReference>
<evidence type="ECO:0000313" key="8">
    <source>
        <dbReference type="Proteomes" id="UP000190625"/>
    </source>
</evidence>
<reference evidence="8" key="1">
    <citation type="submission" date="2017-02" db="EMBL/GenBank/DDBJ databases">
        <authorList>
            <person name="Varghese N."/>
            <person name="Submissions S."/>
        </authorList>
    </citation>
    <scope>NUCLEOTIDE SEQUENCE [LARGE SCALE GENOMIC DNA]</scope>
    <source>
        <strain evidence="8">ATCC BAA-73</strain>
    </source>
</reference>
<evidence type="ECO:0000256" key="3">
    <source>
        <dbReference type="ARBA" id="ARBA00022553"/>
    </source>
</evidence>
<evidence type="ECO:0000256" key="4">
    <source>
        <dbReference type="ARBA" id="ARBA00022777"/>
    </source>
</evidence>
<dbReference type="InterPro" id="IPR004358">
    <property type="entry name" value="Sig_transdc_His_kin-like_C"/>
</dbReference>
<name>A0A1T4LA92_9FIRM</name>
<keyword evidence="8" id="KW-1185">Reference proteome</keyword>
<dbReference type="PANTHER" id="PTHR43547:SF2">
    <property type="entry name" value="HYBRID SIGNAL TRANSDUCTION HISTIDINE KINASE C"/>
    <property type="match status" value="1"/>
</dbReference>
<dbReference type="RefSeq" id="WP_078809554.1">
    <property type="nucleotide sequence ID" value="NZ_FUWM01000008.1"/>
</dbReference>
<dbReference type="EMBL" id="FUWM01000008">
    <property type="protein sequence ID" value="SJZ51501.1"/>
    <property type="molecule type" value="Genomic_DNA"/>
</dbReference>
<dbReference type="AlphaFoldDB" id="A0A1T4LA92"/>
<evidence type="ECO:0000256" key="5">
    <source>
        <dbReference type="ARBA" id="ARBA00023012"/>
    </source>
</evidence>
<keyword evidence="4 7" id="KW-0808">Transferase</keyword>
<keyword evidence="3" id="KW-0597">Phosphoprotein</keyword>
<dbReference type="Pfam" id="PF02518">
    <property type="entry name" value="HATPase_c"/>
    <property type="match status" value="1"/>
</dbReference>
<evidence type="ECO:0000256" key="2">
    <source>
        <dbReference type="ARBA" id="ARBA00012438"/>
    </source>
</evidence>
<dbReference type="InterPro" id="IPR003594">
    <property type="entry name" value="HATPase_dom"/>
</dbReference>
<dbReference type="STRING" id="142842.SAMN02745118_01057"/>
<dbReference type="GO" id="GO:0000155">
    <property type="term" value="F:phosphorelay sensor kinase activity"/>
    <property type="evidence" value="ECO:0007669"/>
    <property type="project" value="TreeGrafter"/>
</dbReference>
<dbReference type="SUPFAM" id="SSF55874">
    <property type="entry name" value="ATPase domain of HSP90 chaperone/DNA topoisomerase II/histidine kinase"/>
    <property type="match status" value="1"/>
</dbReference>